<dbReference type="CDD" id="cd09618">
    <property type="entry name" value="CBM9_like_2"/>
    <property type="match status" value="1"/>
</dbReference>
<dbReference type="SUPFAM" id="SSF49344">
    <property type="entry name" value="CBD9-like"/>
    <property type="match status" value="1"/>
</dbReference>
<feature type="domain" description="DUF5916" evidence="1">
    <location>
        <begin position="239"/>
        <end position="346"/>
    </location>
</feature>
<dbReference type="OrthoDB" id="9786766at2"/>
<reference evidence="3" key="1">
    <citation type="submission" date="2016-11" db="EMBL/GenBank/DDBJ databases">
        <authorList>
            <person name="Varghese N."/>
            <person name="Submissions S."/>
        </authorList>
    </citation>
    <scope>NUCLEOTIDE SEQUENCE [LARGE SCALE GENOMIC DNA]</scope>
    <source>
        <strain evidence="3">DSM 22638</strain>
    </source>
</reference>
<dbReference type="Pfam" id="PF19313">
    <property type="entry name" value="DUF5916"/>
    <property type="match status" value="1"/>
</dbReference>
<accession>A0A1M5MJ76</accession>
<dbReference type="RefSeq" id="WP_073179981.1">
    <property type="nucleotide sequence ID" value="NZ_FQWL01000003.1"/>
</dbReference>
<sequence>MRNILGLVLAFFPLVVLSQEYLNSTENIHATTKELKLDGFLDEDLWKEAKNFPFVEWRPDWGAKDSLTQLYITFDNDFLYVGLDAKDQNPEQIIGRNLVRDGWYGDDYFAFQIDPNRTRKNAFIFSIYPTGSRYDDAIYNDNVPLGNAPSTPAYDMIWEGKTQITDKGWQAEYKIPLSNLRFEIRNGEVLGGISAHRTINYDNKLMVYPEVPQNITGANGKPSLKKPVRFVGLQPKKDLQITPYLLASTQNSFNLNGTGAEYEQNAFHELDAGLDVRYGITPSLTLDLTLNTDFSQVEIDDQIVNLGRVSIFFPERRKFFLQQSGLFDFDVGILSQLFYSRTIGINNGQLTPILGGAKFSGELGNWDLGFLSLQTEGTRINEEALPTENFSVLRLRRKVFNDRSFIGFMATNRARKDYINTALGVDAMIDVGDENFIITSVATTVEGENFSSADYNLVDNSRFAFQFARRKRDGWFYRSAYEFSGKAFNPGMGFLLREKHHNFYLGLNHGKFNTDRTKNTLQYRRWMPINSDLYFTPDFSDVLTWYNRSHWTGRFFNNDEITIFGQVQYEYLQEPLQFSNTIIIPPGDYFYTYYGASYSSGFQRAFKFPVSAEYGSFFDGGNLQFELSPEWSINEHFTIEGSWRLNYLNFKNRNINEWINVPQLRMNWAYDLHLSGSITAQYNSIQDQIFTSARLRYNFRDGHNLYIVYNQDYNTDRMQFSQELPLFNNQLVTLKYVYTFF</sequence>
<evidence type="ECO:0000259" key="1">
    <source>
        <dbReference type="Pfam" id="PF19313"/>
    </source>
</evidence>
<proteinExistence type="predicted"/>
<protein>
    <recommendedName>
        <fullName evidence="1">DUF5916 domain-containing protein</fullName>
    </recommendedName>
</protein>
<keyword evidence="3" id="KW-1185">Reference proteome</keyword>
<dbReference type="EMBL" id="FQWL01000003">
    <property type="protein sequence ID" value="SHG77534.1"/>
    <property type="molecule type" value="Genomic_DNA"/>
</dbReference>
<dbReference type="Proteomes" id="UP000184532">
    <property type="component" value="Unassembled WGS sequence"/>
</dbReference>
<dbReference type="InterPro" id="IPR045670">
    <property type="entry name" value="DUF5916"/>
</dbReference>
<dbReference type="STRING" id="570519.SAMN04488116_2487"/>
<evidence type="ECO:0000313" key="2">
    <source>
        <dbReference type="EMBL" id="SHG77534.1"/>
    </source>
</evidence>
<evidence type="ECO:0000313" key="3">
    <source>
        <dbReference type="Proteomes" id="UP000184532"/>
    </source>
</evidence>
<organism evidence="2 3">
    <name type="scientific">Flagellimonas flava</name>
    <dbReference type="NCBI Taxonomy" id="570519"/>
    <lineage>
        <taxon>Bacteria</taxon>
        <taxon>Pseudomonadati</taxon>
        <taxon>Bacteroidota</taxon>
        <taxon>Flavobacteriia</taxon>
        <taxon>Flavobacteriales</taxon>
        <taxon>Flavobacteriaceae</taxon>
        <taxon>Flagellimonas</taxon>
    </lineage>
</organism>
<name>A0A1M5MJ76_9FLAO</name>
<gene>
    <name evidence="2" type="ORF">SAMN04488116_2487</name>
</gene>
<dbReference type="Gene3D" id="2.60.40.1190">
    <property type="match status" value="1"/>
</dbReference>
<dbReference type="AlphaFoldDB" id="A0A1M5MJ76"/>